<accession>A0ABZ0ZX71</accession>
<dbReference type="Gene3D" id="3.30.750.24">
    <property type="entry name" value="STAS domain"/>
    <property type="match status" value="1"/>
</dbReference>
<dbReference type="PROSITE" id="PS50801">
    <property type="entry name" value="STAS"/>
    <property type="match status" value="1"/>
</dbReference>
<keyword evidence="8" id="KW-1185">Reference proteome</keyword>
<gene>
    <name evidence="7" type="ORF">SHK19_08510</name>
</gene>
<feature type="transmembrane region" description="Helical" evidence="5">
    <location>
        <begin position="336"/>
        <end position="356"/>
    </location>
</feature>
<comment type="subcellular location">
    <subcellularLocation>
        <location evidence="1">Membrane</location>
        <topology evidence="1">Multi-pass membrane protein</topology>
    </subcellularLocation>
</comment>
<organism evidence="7 8">
    <name type="scientific">Nocardioides bizhenqiangii</name>
    <dbReference type="NCBI Taxonomy" id="3095076"/>
    <lineage>
        <taxon>Bacteria</taxon>
        <taxon>Bacillati</taxon>
        <taxon>Actinomycetota</taxon>
        <taxon>Actinomycetes</taxon>
        <taxon>Propionibacteriales</taxon>
        <taxon>Nocardioidaceae</taxon>
        <taxon>Nocardioides</taxon>
    </lineage>
</organism>
<protein>
    <submittedName>
        <fullName evidence="7">SulP family inorganic anion transporter</fullName>
    </submittedName>
</protein>
<feature type="transmembrane region" description="Helical" evidence="5">
    <location>
        <begin position="392"/>
        <end position="424"/>
    </location>
</feature>
<feature type="transmembrane region" description="Helical" evidence="5">
    <location>
        <begin position="142"/>
        <end position="160"/>
    </location>
</feature>
<feature type="transmembrane region" description="Helical" evidence="5">
    <location>
        <begin position="34"/>
        <end position="55"/>
    </location>
</feature>
<evidence type="ECO:0000256" key="5">
    <source>
        <dbReference type="SAM" id="Phobius"/>
    </source>
</evidence>
<dbReference type="InterPro" id="IPR036513">
    <property type="entry name" value="STAS_dom_sf"/>
</dbReference>
<feature type="transmembrane region" description="Helical" evidence="5">
    <location>
        <begin position="257"/>
        <end position="275"/>
    </location>
</feature>
<evidence type="ECO:0000313" key="7">
    <source>
        <dbReference type="EMBL" id="WQQ28262.1"/>
    </source>
</evidence>
<proteinExistence type="predicted"/>
<dbReference type="InterPro" id="IPR001902">
    <property type="entry name" value="SLC26A/SulP_fam"/>
</dbReference>
<sequence>MSQQTTGRPGWFEAHLPILGWGRRYQTSWLSRDMVAGLTLWGLVVPEGMAYAGIAGLPPEAGLYTAMGGLIAYAVFGSSRQLVVVGTSATAALLAGTVVALKPEDAETYAAYAAALVLLVGVLFVLAGLAKLGFIAQFLSRPVMEGFVLGLAIFVAVGQLNKLFGVEKGEGNVPRKLWHVVTQLDEANWWSFAVGIAALAALFILPRISKALPGGLVVLAGGILLSAVLDLSGNHGVEVVGTLPSGLPSPGIPQVDAGVLWTLVPAAIGILLVSYSEALGVAGSLANKHGYDIDPNQELLALGAANLSSGSLGGLVAGGSMSSSAVNDGAKARSQVSGLSAAIFVVLTILFLTPIFKDLPEAVLAALIIHAVSHLMRVTSLVKVRRLAPAEFWMGILAFAGVLLIDVLEGLVIAMLASLLLVIYRSSRSSVTALGRLPGSEDLYTAMVRNPDAVPLDGVLIIRTDEPVYYANAVSNRDAVRDLVRSTVPPVTTVVFDPQTQHDLDFTTLEILTELLDWLEGRNIEVHLVATHSDLVAIAKRAGLIHLGGRVHVAPTLTDVIAQLKRNPPAETSAADS</sequence>
<dbReference type="CDD" id="cd07042">
    <property type="entry name" value="STAS_SulP_like_sulfate_transporter"/>
    <property type="match status" value="1"/>
</dbReference>
<dbReference type="SUPFAM" id="SSF52091">
    <property type="entry name" value="SpoIIaa-like"/>
    <property type="match status" value="1"/>
</dbReference>
<feature type="transmembrane region" description="Helical" evidence="5">
    <location>
        <begin position="83"/>
        <end position="103"/>
    </location>
</feature>
<dbReference type="Proteomes" id="UP001327225">
    <property type="component" value="Chromosome"/>
</dbReference>
<keyword evidence="4 5" id="KW-0472">Membrane</keyword>
<dbReference type="InterPro" id="IPR011547">
    <property type="entry name" value="SLC26A/SulP_dom"/>
</dbReference>
<feature type="transmembrane region" description="Helical" evidence="5">
    <location>
        <begin position="61"/>
        <end position="76"/>
    </location>
</feature>
<name>A0ABZ0ZX71_9ACTN</name>
<keyword evidence="2 5" id="KW-0812">Transmembrane</keyword>
<reference evidence="8" key="1">
    <citation type="submission" date="2023-12" db="EMBL/GenBank/DDBJ databases">
        <title>Novel species in genus Nocardioides.</title>
        <authorList>
            <person name="Zhou H."/>
        </authorList>
    </citation>
    <scope>NUCLEOTIDE SEQUENCE [LARGE SCALE GENOMIC DNA]</scope>
    <source>
        <strain evidence="8">HM61</strain>
    </source>
</reference>
<dbReference type="InterPro" id="IPR002645">
    <property type="entry name" value="STAS_dom"/>
</dbReference>
<evidence type="ECO:0000259" key="6">
    <source>
        <dbReference type="PROSITE" id="PS50801"/>
    </source>
</evidence>
<dbReference type="Pfam" id="PF00916">
    <property type="entry name" value="Sulfate_transp"/>
    <property type="match status" value="1"/>
</dbReference>
<feature type="domain" description="STAS" evidence="6">
    <location>
        <begin position="449"/>
        <end position="564"/>
    </location>
</feature>
<evidence type="ECO:0000256" key="2">
    <source>
        <dbReference type="ARBA" id="ARBA00022692"/>
    </source>
</evidence>
<evidence type="ECO:0000256" key="4">
    <source>
        <dbReference type="ARBA" id="ARBA00023136"/>
    </source>
</evidence>
<dbReference type="PANTHER" id="PTHR11814">
    <property type="entry name" value="SULFATE TRANSPORTER"/>
    <property type="match status" value="1"/>
</dbReference>
<feature type="transmembrane region" description="Helical" evidence="5">
    <location>
        <begin position="109"/>
        <end position="130"/>
    </location>
</feature>
<dbReference type="RefSeq" id="WP_322938390.1">
    <property type="nucleotide sequence ID" value="NZ_CP141059.1"/>
</dbReference>
<evidence type="ECO:0000313" key="8">
    <source>
        <dbReference type="Proteomes" id="UP001327225"/>
    </source>
</evidence>
<keyword evidence="3 5" id="KW-1133">Transmembrane helix</keyword>
<dbReference type="EMBL" id="CP141059">
    <property type="protein sequence ID" value="WQQ28262.1"/>
    <property type="molecule type" value="Genomic_DNA"/>
</dbReference>
<evidence type="ECO:0000256" key="3">
    <source>
        <dbReference type="ARBA" id="ARBA00022989"/>
    </source>
</evidence>
<evidence type="ECO:0000256" key="1">
    <source>
        <dbReference type="ARBA" id="ARBA00004141"/>
    </source>
</evidence>
<feature type="transmembrane region" description="Helical" evidence="5">
    <location>
        <begin position="187"/>
        <end position="205"/>
    </location>
</feature>
<feature type="transmembrane region" description="Helical" evidence="5">
    <location>
        <begin position="217"/>
        <end position="237"/>
    </location>
</feature>
<dbReference type="Pfam" id="PF01740">
    <property type="entry name" value="STAS"/>
    <property type="match status" value="1"/>
</dbReference>